<accession>A0A918IDX2</accession>
<dbReference type="EMBL" id="BMTD01000008">
    <property type="protein sequence ID" value="GGU98857.1"/>
    <property type="molecule type" value="Genomic_DNA"/>
</dbReference>
<protein>
    <submittedName>
        <fullName evidence="2">Uncharacterized protein</fullName>
    </submittedName>
</protein>
<dbReference type="AlphaFoldDB" id="A0A918IDX2"/>
<organism evidence="2 3">
    <name type="scientific">Streptomyces filipinensis</name>
    <dbReference type="NCBI Taxonomy" id="66887"/>
    <lineage>
        <taxon>Bacteria</taxon>
        <taxon>Bacillati</taxon>
        <taxon>Actinomycetota</taxon>
        <taxon>Actinomycetes</taxon>
        <taxon>Kitasatosporales</taxon>
        <taxon>Streptomycetaceae</taxon>
        <taxon>Streptomyces</taxon>
    </lineage>
</organism>
<reference evidence="2" key="1">
    <citation type="journal article" date="2014" name="Int. J. Syst. Evol. Microbiol.">
        <title>Complete genome sequence of Corynebacterium casei LMG S-19264T (=DSM 44701T), isolated from a smear-ripened cheese.</title>
        <authorList>
            <consortium name="US DOE Joint Genome Institute (JGI-PGF)"/>
            <person name="Walter F."/>
            <person name="Albersmeier A."/>
            <person name="Kalinowski J."/>
            <person name="Ruckert C."/>
        </authorList>
    </citation>
    <scope>NUCLEOTIDE SEQUENCE</scope>
    <source>
        <strain evidence="2">JCM 4369</strain>
    </source>
</reference>
<name>A0A918IDX2_9ACTN</name>
<keyword evidence="3" id="KW-1185">Reference proteome</keyword>
<proteinExistence type="predicted"/>
<gene>
    <name evidence="2" type="ORF">GCM10010260_38690</name>
</gene>
<comment type="caution">
    <text evidence="2">The sequence shown here is derived from an EMBL/GenBank/DDBJ whole genome shotgun (WGS) entry which is preliminary data.</text>
</comment>
<dbReference type="Proteomes" id="UP000618795">
    <property type="component" value="Unassembled WGS sequence"/>
</dbReference>
<evidence type="ECO:0000256" key="1">
    <source>
        <dbReference type="SAM" id="MobiDB-lite"/>
    </source>
</evidence>
<sequence>MMQPGFEFRDTSPGDCGSLKTKPSLAMFRNMKVYMIGTSDGRSTAPGAKEIWTFARAREVPAGRFERAGVLDSDIAELPRCLSGGTIGFGRHPGHVDRKAWTECAHELRPSGV</sequence>
<evidence type="ECO:0000313" key="3">
    <source>
        <dbReference type="Proteomes" id="UP000618795"/>
    </source>
</evidence>
<evidence type="ECO:0000313" key="2">
    <source>
        <dbReference type="EMBL" id="GGU98857.1"/>
    </source>
</evidence>
<feature type="region of interest" description="Disordered" evidence="1">
    <location>
        <begin position="1"/>
        <end position="20"/>
    </location>
</feature>
<reference evidence="2" key="2">
    <citation type="submission" date="2020-09" db="EMBL/GenBank/DDBJ databases">
        <authorList>
            <person name="Sun Q."/>
            <person name="Ohkuma M."/>
        </authorList>
    </citation>
    <scope>NUCLEOTIDE SEQUENCE</scope>
    <source>
        <strain evidence="2">JCM 4369</strain>
    </source>
</reference>